<keyword evidence="10" id="KW-1185">Reference proteome</keyword>
<comment type="similarity">
    <text evidence="7">Belongs to the MutH family.</text>
</comment>
<gene>
    <name evidence="7" type="primary">mutH</name>
    <name evidence="9" type="ORF">SAMN04488070_1225</name>
</gene>
<dbReference type="Proteomes" id="UP000199424">
    <property type="component" value="Unassembled WGS sequence"/>
</dbReference>
<dbReference type="GO" id="GO:0016787">
    <property type="term" value="F:hydrolase activity"/>
    <property type="evidence" value="ECO:0007669"/>
    <property type="project" value="UniProtKB-KW"/>
</dbReference>
<name>A0A1I6GUL9_9GAMM</name>
<evidence type="ECO:0000256" key="1">
    <source>
        <dbReference type="ARBA" id="ARBA00022490"/>
    </source>
</evidence>
<evidence type="ECO:0000256" key="7">
    <source>
        <dbReference type="HAMAP-Rule" id="MF_00759"/>
    </source>
</evidence>
<keyword evidence="2 7" id="KW-0540">Nuclease</keyword>
<dbReference type="GO" id="GO:0004519">
    <property type="term" value="F:endonuclease activity"/>
    <property type="evidence" value="ECO:0007669"/>
    <property type="project" value="UniProtKB-UniRule"/>
</dbReference>
<dbReference type="CDD" id="cd00583">
    <property type="entry name" value="MutH-like"/>
    <property type="match status" value="1"/>
</dbReference>
<dbReference type="Pfam" id="PF02976">
    <property type="entry name" value="MutH"/>
    <property type="match status" value="1"/>
</dbReference>
<evidence type="ECO:0000256" key="6">
    <source>
        <dbReference type="ARBA" id="ARBA00023204"/>
    </source>
</evidence>
<dbReference type="GO" id="GO:0006298">
    <property type="term" value="P:mismatch repair"/>
    <property type="evidence" value="ECO:0007669"/>
    <property type="project" value="UniProtKB-UniRule"/>
</dbReference>
<feature type="domain" description="DNA mismatch repair MutH/Type II restriction enzyme Sau3AI" evidence="8">
    <location>
        <begin position="59"/>
        <end position="157"/>
    </location>
</feature>
<dbReference type="RefSeq" id="WP_092856349.1">
    <property type="nucleotide sequence ID" value="NZ_FOYU01000001.1"/>
</dbReference>
<keyword evidence="5 7" id="KW-0378">Hydrolase</keyword>
<accession>A0A1I6GUL9</accession>
<comment type="subcellular location">
    <subcellularLocation>
        <location evidence="7">Cytoplasm</location>
    </subcellularLocation>
</comment>
<dbReference type="InterPro" id="IPR004230">
    <property type="entry name" value="DNA_mismatch_repair_MutH"/>
</dbReference>
<evidence type="ECO:0000256" key="3">
    <source>
        <dbReference type="ARBA" id="ARBA00022759"/>
    </source>
</evidence>
<evidence type="ECO:0000256" key="2">
    <source>
        <dbReference type="ARBA" id="ARBA00022722"/>
    </source>
</evidence>
<evidence type="ECO:0000313" key="9">
    <source>
        <dbReference type="EMBL" id="SFR45789.1"/>
    </source>
</evidence>
<evidence type="ECO:0000256" key="4">
    <source>
        <dbReference type="ARBA" id="ARBA00022763"/>
    </source>
</evidence>
<dbReference type="InterPro" id="IPR011337">
    <property type="entry name" value="DNA_rep_MutH/RE_typeII_Sau3AI"/>
</dbReference>
<dbReference type="GO" id="GO:0006304">
    <property type="term" value="P:DNA modification"/>
    <property type="evidence" value="ECO:0007669"/>
    <property type="project" value="InterPro"/>
</dbReference>
<evidence type="ECO:0000259" key="8">
    <source>
        <dbReference type="SMART" id="SM00927"/>
    </source>
</evidence>
<proteinExistence type="inferred from homology"/>
<dbReference type="HAMAP" id="MF_00759">
    <property type="entry name" value="MutH"/>
    <property type="match status" value="1"/>
</dbReference>
<dbReference type="InterPro" id="IPR037057">
    <property type="entry name" value="DNA_rep_MutH/T2_RE_sf"/>
</dbReference>
<keyword evidence="4 7" id="KW-0227">DNA damage</keyword>
<dbReference type="NCBIfam" id="NF003458">
    <property type="entry name" value="PRK05070.1"/>
    <property type="match status" value="1"/>
</dbReference>
<dbReference type="Gene3D" id="3.40.600.10">
    <property type="entry name" value="DNA mismatch repair MutH/Restriction endonuclease, type II"/>
    <property type="match status" value="1"/>
</dbReference>
<evidence type="ECO:0000256" key="5">
    <source>
        <dbReference type="ARBA" id="ARBA00022801"/>
    </source>
</evidence>
<keyword evidence="1 7" id="KW-0963">Cytoplasm</keyword>
<keyword evidence="6 7" id="KW-0234">DNA repair</keyword>
<dbReference type="SMART" id="SM00927">
    <property type="entry name" value="MutH"/>
    <property type="match status" value="1"/>
</dbReference>
<dbReference type="SUPFAM" id="SSF52980">
    <property type="entry name" value="Restriction endonuclease-like"/>
    <property type="match status" value="1"/>
</dbReference>
<organism evidence="9 10">
    <name type="scientific">Pseudidiomarina maritima</name>
    <dbReference type="NCBI Taxonomy" id="519453"/>
    <lineage>
        <taxon>Bacteria</taxon>
        <taxon>Pseudomonadati</taxon>
        <taxon>Pseudomonadota</taxon>
        <taxon>Gammaproteobacteria</taxon>
        <taxon>Alteromonadales</taxon>
        <taxon>Idiomarinaceae</taxon>
        <taxon>Pseudidiomarina</taxon>
    </lineage>
</organism>
<evidence type="ECO:0000313" key="10">
    <source>
        <dbReference type="Proteomes" id="UP000199424"/>
    </source>
</evidence>
<protein>
    <recommendedName>
        <fullName evidence="7">DNA mismatch repair protein MutH</fullName>
    </recommendedName>
    <alternativeName>
        <fullName evidence="7">Methyl-directed mismatch repair protein</fullName>
    </alternativeName>
</protein>
<dbReference type="InterPro" id="IPR011335">
    <property type="entry name" value="Restrct_endonuc-II-like"/>
</dbReference>
<keyword evidence="3 7" id="KW-0255">Endonuclease</keyword>
<dbReference type="EMBL" id="FOYU01000001">
    <property type="protein sequence ID" value="SFR45789.1"/>
    <property type="molecule type" value="Genomic_DNA"/>
</dbReference>
<dbReference type="NCBIfam" id="TIGR02248">
    <property type="entry name" value="mutH_TIGR"/>
    <property type="match status" value="1"/>
</dbReference>
<dbReference type="AlphaFoldDB" id="A0A1I6GUL9"/>
<dbReference type="GO" id="GO:0005737">
    <property type="term" value="C:cytoplasm"/>
    <property type="evidence" value="ECO:0007669"/>
    <property type="project" value="UniProtKB-SubCell"/>
</dbReference>
<sequence>MKGLIRLDEVIVQLKQLFDQASALAGLSFAELATQLGMTVPNDLRRNKGWVGQLLEAALGASAGSQALQDFPELGVELKTIPLDAQGKPLETTFVCTTPLIDVHQLTWETSNVRNKLQCVLWIPIDGRREVPLAERTIGTAFLWQPNTKQEAQLRADWQEHMDKIALGEVESITAHQGEVLQLRPKAANSRALTEAIGANGAVIQTLPRGFYLKTQFTGQIIRETFGLSDPARAYE</sequence>
<reference evidence="10" key="1">
    <citation type="submission" date="2016-10" db="EMBL/GenBank/DDBJ databases">
        <authorList>
            <person name="Varghese N."/>
            <person name="Submissions S."/>
        </authorList>
    </citation>
    <scope>NUCLEOTIDE SEQUENCE [LARGE SCALE GENOMIC DNA]</scope>
    <source>
        <strain evidence="10">CGMCC 1.7285</strain>
    </source>
</reference>
<dbReference type="GO" id="GO:0003677">
    <property type="term" value="F:DNA binding"/>
    <property type="evidence" value="ECO:0007669"/>
    <property type="project" value="InterPro"/>
</dbReference>
<comment type="function">
    <text evidence="7">Sequence-specific endonuclease that cleaves unmethylated GATC sequences. It is involved in DNA mismatch repair.</text>
</comment>